<feature type="transmembrane region" description="Helical" evidence="1">
    <location>
        <begin position="28"/>
        <end position="50"/>
    </location>
</feature>
<gene>
    <name evidence="2" type="ORF">J5U21_01986</name>
    <name evidence="3" type="ORF">J5U22_01937</name>
</gene>
<dbReference type="RefSeq" id="WP_218257967.1">
    <property type="nucleotide sequence ID" value="NZ_CP077713.1"/>
</dbReference>
<feature type="transmembrane region" description="Helical" evidence="1">
    <location>
        <begin position="157"/>
        <end position="173"/>
    </location>
</feature>
<dbReference type="EMBL" id="CP077715">
    <property type="protein sequence ID" value="QXJ32335.1"/>
    <property type="molecule type" value="Genomic_DNA"/>
</dbReference>
<dbReference type="GeneID" id="65560426"/>
<dbReference type="AlphaFoldDB" id="A0A8F5BVV7"/>
<reference evidence="2 5" key="1">
    <citation type="journal article" date="2021" name="Environ. Microbiol.">
        <title>New insights into the diversity and evolution of the archaeal mobilome from three complete genomes of Saccharolobus shibatae.</title>
        <authorList>
            <person name="Medvedeva S."/>
            <person name="Brandt D."/>
            <person name="Cvirkaite-Krupovic V."/>
            <person name="Liu Y."/>
            <person name="Severinov K."/>
            <person name="Ishino S."/>
            <person name="Ishino Y."/>
            <person name="Prangishvili D."/>
            <person name="Kalinowski J."/>
            <person name="Krupovic M."/>
        </authorList>
    </citation>
    <scope>NUCLEOTIDE SEQUENCE</scope>
    <source>
        <strain evidence="2">BEU9</strain>
        <strain evidence="3 5">S38A</strain>
    </source>
</reference>
<proteinExistence type="predicted"/>
<accession>A0A8F5BVV7</accession>
<organism evidence="2 4">
    <name type="scientific">Saccharolobus shibatae</name>
    <dbReference type="NCBI Taxonomy" id="2286"/>
    <lineage>
        <taxon>Archaea</taxon>
        <taxon>Thermoproteota</taxon>
        <taxon>Thermoprotei</taxon>
        <taxon>Sulfolobales</taxon>
        <taxon>Sulfolobaceae</taxon>
        <taxon>Saccharolobus</taxon>
    </lineage>
</organism>
<sequence>MSYKDLVKEAEDFARVLIKKKSRKVLGIYYAIWGFYELILSLSYVIIGSLNVNIPLLYGLIPLILVIPFAYFTTTIFKGIRVDYIKLIGREGYGRTRFNYTIMVLLVLMLFISFILVLYLSINTVYFILPFYIYVIFIAYSLYRFLYSKYRLVEPRYYDLIAIVTLLLAPLGILSQLLYSLYIVFEIAWFYASISSLLEVSAVE</sequence>
<feature type="transmembrane region" description="Helical" evidence="1">
    <location>
        <begin position="125"/>
        <end position="145"/>
    </location>
</feature>
<name>A0A8F5BVV7_9CREN</name>
<keyword evidence="1" id="KW-0812">Transmembrane</keyword>
<keyword evidence="1" id="KW-0472">Membrane</keyword>
<evidence type="ECO:0000313" key="3">
    <source>
        <dbReference type="EMBL" id="QXJ35390.1"/>
    </source>
</evidence>
<dbReference type="Proteomes" id="UP000694036">
    <property type="component" value="Chromosome"/>
</dbReference>
<feature type="transmembrane region" description="Helical" evidence="1">
    <location>
        <begin position="98"/>
        <end position="119"/>
    </location>
</feature>
<evidence type="ECO:0000313" key="2">
    <source>
        <dbReference type="EMBL" id="QXJ32335.1"/>
    </source>
</evidence>
<dbReference type="EMBL" id="CP077713">
    <property type="protein sequence ID" value="QXJ35390.1"/>
    <property type="molecule type" value="Genomic_DNA"/>
</dbReference>
<evidence type="ECO:0000313" key="4">
    <source>
        <dbReference type="Proteomes" id="UP000693941"/>
    </source>
</evidence>
<evidence type="ECO:0000313" key="5">
    <source>
        <dbReference type="Proteomes" id="UP000694036"/>
    </source>
</evidence>
<dbReference type="Proteomes" id="UP000693941">
    <property type="component" value="Chromosome"/>
</dbReference>
<evidence type="ECO:0000256" key="1">
    <source>
        <dbReference type="SAM" id="Phobius"/>
    </source>
</evidence>
<protein>
    <submittedName>
        <fullName evidence="2">Uncharacterized protein</fullName>
    </submittedName>
</protein>
<keyword evidence="5" id="KW-1185">Reference proteome</keyword>
<feature type="transmembrane region" description="Helical" evidence="1">
    <location>
        <begin position="56"/>
        <end position="77"/>
    </location>
</feature>
<keyword evidence="1" id="KW-1133">Transmembrane helix</keyword>